<dbReference type="Proteomes" id="UP001157502">
    <property type="component" value="Chromosome 28"/>
</dbReference>
<protein>
    <submittedName>
        <fullName evidence="1">Uncharacterized protein</fullName>
    </submittedName>
</protein>
<proteinExistence type="predicted"/>
<accession>A0ACC2FH93</accession>
<dbReference type="EMBL" id="CM055755">
    <property type="protein sequence ID" value="KAJ7990620.1"/>
    <property type="molecule type" value="Genomic_DNA"/>
</dbReference>
<comment type="caution">
    <text evidence="1">The sequence shown here is derived from an EMBL/GenBank/DDBJ whole genome shotgun (WGS) entry which is preliminary data.</text>
</comment>
<evidence type="ECO:0000313" key="1">
    <source>
        <dbReference type="EMBL" id="KAJ7990620.1"/>
    </source>
</evidence>
<keyword evidence="2" id="KW-1185">Reference proteome</keyword>
<evidence type="ECO:0000313" key="2">
    <source>
        <dbReference type="Proteomes" id="UP001157502"/>
    </source>
</evidence>
<name>A0ACC2FH93_DALPE</name>
<organism evidence="1 2">
    <name type="scientific">Dallia pectoralis</name>
    <name type="common">Alaska blackfish</name>
    <dbReference type="NCBI Taxonomy" id="75939"/>
    <lineage>
        <taxon>Eukaryota</taxon>
        <taxon>Metazoa</taxon>
        <taxon>Chordata</taxon>
        <taxon>Craniata</taxon>
        <taxon>Vertebrata</taxon>
        <taxon>Euteleostomi</taxon>
        <taxon>Actinopterygii</taxon>
        <taxon>Neopterygii</taxon>
        <taxon>Teleostei</taxon>
        <taxon>Protacanthopterygii</taxon>
        <taxon>Esociformes</taxon>
        <taxon>Umbridae</taxon>
        <taxon>Dallia</taxon>
    </lineage>
</organism>
<gene>
    <name evidence="1" type="ORF">DPEC_G00302280</name>
</gene>
<reference evidence="1" key="1">
    <citation type="submission" date="2021-05" db="EMBL/GenBank/DDBJ databases">
        <authorList>
            <person name="Pan Q."/>
            <person name="Jouanno E."/>
            <person name="Zahm M."/>
            <person name="Klopp C."/>
            <person name="Cabau C."/>
            <person name="Louis A."/>
            <person name="Berthelot C."/>
            <person name="Parey E."/>
            <person name="Roest Crollius H."/>
            <person name="Montfort J."/>
            <person name="Robinson-Rechavi M."/>
            <person name="Bouchez O."/>
            <person name="Lampietro C."/>
            <person name="Lopez Roques C."/>
            <person name="Donnadieu C."/>
            <person name="Postlethwait J."/>
            <person name="Bobe J."/>
            <person name="Dillon D."/>
            <person name="Chandos A."/>
            <person name="von Hippel F."/>
            <person name="Guiguen Y."/>
        </authorList>
    </citation>
    <scope>NUCLEOTIDE SEQUENCE</scope>
    <source>
        <strain evidence="1">YG-Jan2019</strain>
    </source>
</reference>
<sequence length="461" mass="49797">MTPVLPDGGLQGNHKPMAENEEEEDENEEGHLGLGATSVCPSCRRGFDVALLLPCSHTLCGRCVMAGEGARKCPALRGATRSPSTPYVSPYGCAVLCPCCRHPVDLPCWDWASATCSLPVNPTLTPGWTASRAQDQARGGIQKASSQDNTSNMDLEGVTDQNMYDSPLEGAIDLQEDEMEQSVSGLRFNLNPSTAGPLLHFSTDSLTVTFLGPSPVPLSSHHHRNKVTGSVTRPESLKSDPNPFPQMCADVVIVRGQFYWEVDVCNSNLYRIGVTSLDNARGWWLERRGMSFSVVYDWRREPLCAVPPHIKTLGLFLNMGGGTLSFHNPITQEHVVTLPTRFSPTGVCPALGLGQGRLRFRCGLPPPAHVFLSHTSTYRGPSGAGGGRWSRDVPFQSIRRVIQRFEDLTVSDSDSRLGSSFGGSCSTLASLPQPGLSFCLSPAGAFHCGQKSGEEGKDNVR</sequence>